<evidence type="ECO:0000256" key="6">
    <source>
        <dbReference type="ARBA" id="ARBA00023136"/>
    </source>
</evidence>
<sequence length="557" mass="65879">MYMFFYMKKKFFFFFFFFFFVCSLFFLFYKYSMFLEWSIMSLNSMNINMYLYFDWMTFMFMFIVMLISSMIMLYCNEYMMSDNNKVRFFYLLFFFIMSMMLMIVSPNMISILIGWDGLGLISYLLVIYYNSVSSYNSGMLTVLMNRVGDVFILLSIGLMSMYGSWNFMNYNNMDSVILLFVMISAFTKSAQFPFSSWLPAAMAAPTPVSSLVHSSTLVTAGVYLLIRFNTLFVNCELLMLYIKITGLITMMMAGFLAIFDVDLKKIIAYSTLSQLGMMMVIYGFGQFELVFFHLVIHAIFKSMMFMCSGVIIHNLMNNQDIRFMGCVSKMMPLTYMIMMISSFSLCGMPFLSGFYSKDKILEYVLLSGDSILVKLMFMLSIMLTIMYSIRLNMYLSVSINNFSPYKFCNDSLLMNLSMMFLMLMTLSFGMLMKWILFMNLESMFLSFNDKMWFYLLCIISVIIGKFLWYYDLKINNLIKIFFSSMWMMNIFVNKMIYYPLYNGVFLYYYDQLIIVYFVSVINSIQNKLNKFNSYMYTNSTFNLMMMMSVMMIVLIIF</sequence>
<dbReference type="GO" id="GO:0003954">
    <property type="term" value="F:NADH dehydrogenase activity"/>
    <property type="evidence" value="ECO:0007669"/>
    <property type="project" value="TreeGrafter"/>
</dbReference>
<feature type="transmembrane region" description="Helical" evidence="9">
    <location>
        <begin position="480"/>
        <end position="500"/>
    </location>
</feature>
<dbReference type="GO" id="GO:0016020">
    <property type="term" value="C:membrane"/>
    <property type="evidence" value="ECO:0007669"/>
    <property type="project" value="UniProtKB-SubCell"/>
</dbReference>
<evidence type="ECO:0000256" key="3">
    <source>
        <dbReference type="ARBA" id="ARBA00012944"/>
    </source>
</evidence>
<dbReference type="GO" id="GO:0042773">
    <property type="term" value="P:ATP synthesis coupled electron transport"/>
    <property type="evidence" value="ECO:0007669"/>
    <property type="project" value="InterPro"/>
</dbReference>
<evidence type="ECO:0000256" key="5">
    <source>
        <dbReference type="ARBA" id="ARBA00022989"/>
    </source>
</evidence>
<accession>A0A8A9Y9H8</accession>
<keyword evidence="4 9" id="KW-0812">Transmembrane</keyword>
<keyword evidence="11" id="KW-0496">Mitochondrion</keyword>
<feature type="domain" description="NADH:quinone oxidoreductase/Mrp antiporter transmembrane" evidence="10">
    <location>
        <begin position="105"/>
        <end position="380"/>
    </location>
</feature>
<evidence type="ECO:0000256" key="4">
    <source>
        <dbReference type="ARBA" id="ARBA00022692"/>
    </source>
</evidence>
<geneLocation type="mitochondrion" evidence="11"/>
<evidence type="ECO:0000256" key="8">
    <source>
        <dbReference type="ARBA" id="ARBA00049551"/>
    </source>
</evidence>
<feature type="transmembrane region" description="Helical" evidence="9">
    <location>
        <begin position="412"/>
        <end position="431"/>
    </location>
</feature>
<feature type="transmembrane region" description="Helical" evidence="9">
    <location>
        <begin position="143"/>
        <end position="163"/>
    </location>
</feature>
<feature type="transmembrane region" description="Helical" evidence="9">
    <location>
        <begin position="12"/>
        <end position="29"/>
    </location>
</feature>
<keyword evidence="6 9" id="KW-0472">Membrane</keyword>
<feature type="transmembrane region" description="Helical" evidence="9">
    <location>
        <begin position="506"/>
        <end position="524"/>
    </location>
</feature>
<gene>
    <name evidence="11" type="primary">ND5</name>
</gene>
<feature type="transmembrane region" description="Helical" evidence="9">
    <location>
        <begin position="266"/>
        <end position="284"/>
    </location>
</feature>
<keyword evidence="5 9" id="KW-1133">Transmembrane helix</keyword>
<organism evidence="11">
    <name type="scientific">Platyscapa corneri</name>
    <dbReference type="NCBI Taxonomy" id="130029"/>
    <lineage>
        <taxon>Eukaryota</taxon>
        <taxon>Metazoa</taxon>
        <taxon>Ecdysozoa</taxon>
        <taxon>Arthropoda</taxon>
        <taxon>Hexapoda</taxon>
        <taxon>Insecta</taxon>
        <taxon>Pterygota</taxon>
        <taxon>Neoptera</taxon>
        <taxon>Endopterygota</taxon>
        <taxon>Hymenoptera</taxon>
        <taxon>Apocrita</taxon>
        <taxon>Proctotrupomorpha</taxon>
        <taxon>Chalcidoidea</taxon>
        <taxon>Agaonidae</taxon>
        <taxon>Agaoninae</taxon>
        <taxon>Platyscapa</taxon>
    </lineage>
</organism>
<dbReference type="InterPro" id="IPR003945">
    <property type="entry name" value="NU5C-like"/>
</dbReference>
<feature type="transmembrane region" description="Helical" evidence="9">
    <location>
        <begin position="175"/>
        <end position="194"/>
    </location>
</feature>
<dbReference type="PRINTS" id="PR01434">
    <property type="entry name" value="NADHDHGNASE5"/>
</dbReference>
<dbReference type="PANTHER" id="PTHR42829">
    <property type="entry name" value="NADH-UBIQUINONE OXIDOREDUCTASE CHAIN 5"/>
    <property type="match status" value="1"/>
</dbReference>
<proteinExistence type="predicted"/>
<dbReference type="Pfam" id="PF00361">
    <property type="entry name" value="Proton_antipo_M"/>
    <property type="match status" value="1"/>
</dbReference>
<feature type="transmembrane region" description="Helical" evidence="9">
    <location>
        <begin position="238"/>
        <end position="259"/>
    </location>
</feature>
<feature type="transmembrane region" description="Helical" evidence="9">
    <location>
        <begin position="536"/>
        <end position="556"/>
    </location>
</feature>
<evidence type="ECO:0000256" key="9">
    <source>
        <dbReference type="SAM" id="Phobius"/>
    </source>
</evidence>
<dbReference type="GO" id="GO:0015990">
    <property type="term" value="P:electron transport coupled proton transport"/>
    <property type="evidence" value="ECO:0007669"/>
    <property type="project" value="TreeGrafter"/>
</dbReference>
<comment type="catalytic activity">
    <reaction evidence="8">
        <text>a ubiquinone + NADH + 5 H(+)(in) = a ubiquinol + NAD(+) + 4 H(+)(out)</text>
        <dbReference type="Rhea" id="RHEA:29091"/>
        <dbReference type="Rhea" id="RHEA-COMP:9565"/>
        <dbReference type="Rhea" id="RHEA-COMP:9566"/>
        <dbReference type="ChEBI" id="CHEBI:15378"/>
        <dbReference type="ChEBI" id="CHEBI:16389"/>
        <dbReference type="ChEBI" id="CHEBI:17976"/>
        <dbReference type="ChEBI" id="CHEBI:57540"/>
        <dbReference type="ChEBI" id="CHEBI:57945"/>
        <dbReference type="EC" id="7.1.1.2"/>
    </reaction>
</comment>
<dbReference type="EMBL" id="MT947604">
    <property type="protein sequence ID" value="QTT79703.1"/>
    <property type="molecule type" value="Genomic_DNA"/>
</dbReference>
<feature type="transmembrane region" description="Helical" evidence="9">
    <location>
        <begin position="451"/>
        <end position="468"/>
    </location>
</feature>
<dbReference type="AlphaFoldDB" id="A0A8A9Y9H8"/>
<dbReference type="PANTHER" id="PTHR42829:SF2">
    <property type="entry name" value="NADH-UBIQUINONE OXIDOREDUCTASE CHAIN 5"/>
    <property type="match status" value="1"/>
</dbReference>
<name>A0A8A9Y9H8_9HYME</name>
<feature type="transmembrane region" description="Helical" evidence="9">
    <location>
        <begin position="206"/>
        <end position="226"/>
    </location>
</feature>
<feature type="transmembrane region" description="Helical" evidence="9">
    <location>
        <begin position="49"/>
        <end position="75"/>
    </location>
</feature>
<evidence type="ECO:0000259" key="10">
    <source>
        <dbReference type="Pfam" id="PF00361"/>
    </source>
</evidence>
<comment type="subcellular location">
    <subcellularLocation>
        <location evidence="2">Membrane</location>
        <topology evidence="2">Multi-pass membrane protein</topology>
    </subcellularLocation>
</comment>
<dbReference type="EC" id="7.1.1.2" evidence="3"/>
<dbReference type="GO" id="GO:0008137">
    <property type="term" value="F:NADH dehydrogenase (ubiquinone) activity"/>
    <property type="evidence" value="ECO:0007669"/>
    <property type="project" value="UniProtKB-EC"/>
</dbReference>
<evidence type="ECO:0000313" key="11">
    <source>
        <dbReference type="EMBL" id="QTT79703.1"/>
    </source>
</evidence>
<evidence type="ECO:0000256" key="2">
    <source>
        <dbReference type="ARBA" id="ARBA00004141"/>
    </source>
</evidence>
<feature type="transmembrane region" description="Helical" evidence="9">
    <location>
        <begin position="333"/>
        <end position="351"/>
    </location>
</feature>
<protein>
    <recommendedName>
        <fullName evidence="3">NADH:ubiquinone reductase (H(+)-translocating)</fullName>
        <ecNumber evidence="3">7.1.1.2</ecNumber>
    </recommendedName>
    <alternativeName>
        <fullName evidence="7">NADH dehydrogenase subunit 5</fullName>
    </alternativeName>
</protein>
<evidence type="ECO:0000256" key="7">
    <source>
        <dbReference type="ARBA" id="ARBA00031027"/>
    </source>
</evidence>
<evidence type="ECO:0000256" key="1">
    <source>
        <dbReference type="ARBA" id="ARBA00003257"/>
    </source>
</evidence>
<dbReference type="InterPro" id="IPR001750">
    <property type="entry name" value="ND/Mrp_TM"/>
</dbReference>
<comment type="function">
    <text evidence="1">Core subunit of the mitochondrial membrane respiratory chain NADH dehydrogenase (Complex I) that is believed to belong to the minimal assembly required for catalysis. Complex I functions in the transfer of electrons from NADH to the respiratory chain. The immediate electron acceptor for the enzyme is believed to be ubiquinone.</text>
</comment>
<reference evidence="11" key="1">
    <citation type="journal article" name="Insects">
        <title>Tracking the Distribution and Burst of Nuclear Mitochondrial DNA Sequences (NUMTs) in Fig Wasp Genomes.</title>
        <authorList>
            <person name="Wang J.X."/>
            <person name="Liu J."/>
            <person name="Miao Y.H."/>
            <person name="Huang D.W."/>
            <person name="Xiao J.H."/>
        </authorList>
    </citation>
    <scope>NUCLEOTIDE SEQUENCE</scope>
</reference>
<feature type="transmembrane region" description="Helical" evidence="9">
    <location>
        <begin position="371"/>
        <end position="391"/>
    </location>
</feature>
<feature type="transmembrane region" description="Helical" evidence="9">
    <location>
        <begin position="290"/>
        <end position="312"/>
    </location>
</feature>
<feature type="transmembrane region" description="Helical" evidence="9">
    <location>
        <begin position="87"/>
        <end position="105"/>
    </location>
</feature>
<feature type="transmembrane region" description="Helical" evidence="9">
    <location>
        <begin position="111"/>
        <end position="131"/>
    </location>
</feature>